<protein>
    <recommendedName>
        <fullName evidence="2">DUF1618 domain-containing protein</fullName>
    </recommendedName>
</protein>
<feature type="compositionally biased region" description="Basic and acidic residues" evidence="1">
    <location>
        <begin position="409"/>
        <end position="419"/>
    </location>
</feature>
<evidence type="ECO:0000313" key="4">
    <source>
        <dbReference type="Proteomes" id="UP001497457"/>
    </source>
</evidence>
<evidence type="ECO:0000313" key="3">
    <source>
        <dbReference type="EMBL" id="CAL5046221.1"/>
    </source>
</evidence>
<name>A0ABC9DWG1_9POAL</name>
<keyword evidence="4" id="KW-1185">Reference proteome</keyword>
<dbReference type="EMBL" id="OZ075145">
    <property type="protein sequence ID" value="CAL5046221.1"/>
    <property type="molecule type" value="Genomic_DNA"/>
</dbReference>
<feature type="region of interest" description="Disordered" evidence="1">
    <location>
        <begin position="401"/>
        <end position="433"/>
    </location>
</feature>
<feature type="domain" description="DUF1618" evidence="2">
    <location>
        <begin position="211"/>
        <end position="332"/>
    </location>
</feature>
<dbReference type="InterPro" id="IPR011676">
    <property type="entry name" value="DUF1618"/>
</dbReference>
<dbReference type="Proteomes" id="UP001497457">
    <property type="component" value="Chromosome 35b"/>
</dbReference>
<evidence type="ECO:0000256" key="1">
    <source>
        <dbReference type="SAM" id="MobiDB-lite"/>
    </source>
</evidence>
<dbReference type="AlphaFoldDB" id="A0ABC9DWG1"/>
<reference evidence="3" key="1">
    <citation type="submission" date="2024-10" db="EMBL/GenBank/DDBJ databases">
        <authorList>
            <person name="Ryan C."/>
        </authorList>
    </citation>
    <scope>NUCLEOTIDE SEQUENCE [LARGE SCALE GENOMIC DNA]</scope>
</reference>
<organism evidence="3 4">
    <name type="scientific">Urochloa decumbens</name>
    <dbReference type="NCBI Taxonomy" id="240449"/>
    <lineage>
        <taxon>Eukaryota</taxon>
        <taxon>Viridiplantae</taxon>
        <taxon>Streptophyta</taxon>
        <taxon>Embryophyta</taxon>
        <taxon>Tracheophyta</taxon>
        <taxon>Spermatophyta</taxon>
        <taxon>Magnoliopsida</taxon>
        <taxon>Liliopsida</taxon>
        <taxon>Poales</taxon>
        <taxon>Poaceae</taxon>
        <taxon>PACMAD clade</taxon>
        <taxon>Panicoideae</taxon>
        <taxon>Panicodae</taxon>
        <taxon>Paniceae</taxon>
        <taxon>Melinidinae</taxon>
        <taxon>Urochloa</taxon>
    </lineage>
</organism>
<proteinExistence type="predicted"/>
<dbReference type="PANTHER" id="PTHR33074:SF49">
    <property type="entry name" value="OS07G0258000 PROTEIN"/>
    <property type="match status" value="1"/>
</dbReference>
<sequence>MATHHVSPASAAVGVAAGERIPSWGLLEVFAYLEDVENATTAVSNTPDNKHIQITFCPRAPPLLSRFCIHSPDGARMDQTPFIVAMEDDLALLRVDSDRSSYRDYYVYQADDGSGKPSLTLLPRTLISFHFNPKDIGLLRRPGKEYLVVGYMFKTIADYPQVCVYDSKRTTWKVHNLLLSVQRHEHRDQILDHKNCKVVAIGGDAGTLAFVDLWQGVLLCDVLTLEREAAGQEKREAIPFLDYVPLPDYLIRTARFKGDARLYRAIAFLNNQLKCVDLGSRSLWIRSVTTSGVWSQQYMIGSFKEIESNSSRFNLLPGHRSFKGLRVCRPVVDLGHDDARILYFMVKMVQADLKGSMVAVDLLTKKILAVAPFVTRYTMMFDFAYMHTRLVKHLPGAKATLNQQGSSSKMKDKAEKQLDVESAAEDGHAMTLD</sequence>
<dbReference type="Pfam" id="PF07762">
    <property type="entry name" value="DUF1618"/>
    <property type="match status" value="1"/>
</dbReference>
<dbReference type="PANTHER" id="PTHR33074">
    <property type="entry name" value="EXPRESSED PROTEIN-RELATED"/>
    <property type="match status" value="1"/>
</dbReference>
<evidence type="ECO:0000259" key="2">
    <source>
        <dbReference type="Pfam" id="PF07762"/>
    </source>
</evidence>
<gene>
    <name evidence="3" type="ORF">URODEC1_LOCUS89209</name>
</gene>
<accession>A0ABC9DWG1</accession>